<accession>A0A1E5V4Y5</accession>
<dbReference type="EMBL" id="LWDX02051393">
    <property type="protein sequence ID" value="OEL20220.1"/>
    <property type="molecule type" value="Genomic_DNA"/>
</dbReference>
<feature type="region of interest" description="Disordered" evidence="1">
    <location>
        <begin position="162"/>
        <end position="195"/>
    </location>
</feature>
<dbReference type="AlphaFoldDB" id="A0A1E5V4Y5"/>
<dbReference type="Pfam" id="PF07939">
    <property type="entry name" value="DUF1685"/>
    <property type="match status" value="1"/>
</dbReference>
<gene>
    <name evidence="2" type="ORF">BAE44_0018758</name>
</gene>
<feature type="region of interest" description="Disordered" evidence="1">
    <location>
        <begin position="1"/>
        <end position="116"/>
    </location>
</feature>
<comment type="caution">
    <text evidence="2">The sequence shown here is derived from an EMBL/GenBank/DDBJ whole genome shotgun (WGS) entry which is preliminary data.</text>
</comment>
<sequence length="217" mass="23026">MWSSDSDPELKSSSLSSSSSTTTASPPPSPPPASLLRRPRTSRRGSRRSTRSAVPTASAPGATNDPEAEDVWRGAQWEAAWPGRRDPKPVLLAADEGAGNGGAGAADDGVGRSRSLTDDDLEELKGCADLGFGFSYDEIPELRGTLPALELCYSMSQRLLDDRHHQAQADSAPESSPAPPHVTNWKISSPAGDSPDEVKARLKYWAQAVACTVRLCS</sequence>
<dbReference type="Proteomes" id="UP000095767">
    <property type="component" value="Unassembled WGS sequence"/>
</dbReference>
<dbReference type="STRING" id="888268.A0A1E5V4Y5"/>
<evidence type="ECO:0000313" key="3">
    <source>
        <dbReference type="Proteomes" id="UP000095767"/>
    </source>
</evidence>
<dbReference type="InterPro" id="IPR012881">
    <property type="entry name" value="DUF1685"/>
</dbReference>
<organism evidence="2 3">
    <name type="scientific">Dichanthelium oligosanthes</name>
    <dbReference type="NCBI Taxonomy" id="888268"/>
    <lineage>
        <taxon>Eukaryota</taxon>
        <taxon>Viridiplantae</taxon>
        <taxon>Streptophyta</taxon>
        <taxon>Embryophyta</taxon>
        <taxon>Tracheophyta</taxon>
        <taxon>Spermatophyta</taxon>
        <taxon>Magnoliopsida</taxon>
        <taxon>Liliopsida</taxon>
        <taxon>Poales</taxon>
        <taxon>Poaceae</taxon>
        <taxon>PACMAD clade</taxon>
        <taxon>Panicoideae</taxon>
        <taxon>Panicodae</taxon>
        <taxon>Paniceae</taxon>
        <taxon>Dichantheliinae</taxon>
        <taxon>Dichanthelium</taxon>
    </lineage>
</organism>
<proteinExistence type="predicted"/>
<reference evidence="2 3" key="1">
    <citation type="submission" date="2016-09" db="EMBL/GenBank/DDBJ databases">
        <title>The draft genome of Dichanthelium oligosanthes: A C3 panicoid grass species.</title>
        <authorList>
            <person name="Studer A.J."/>
            <person name="Schnable J.C."/>
            <person name="Brutnell T.P."/>
        </authorList>
    </citation>
    <scope>NUCLEOTIDE SEQUENCE [LARGE SCALE GENOMIC DNA]</scope>
    <source>
        <strain evidence="3">cv. Kellogg 1175</strain>
        <tissue evidence="2">Leaf</tissue>
    </source>
</reference>
<protein>
    <submittedName>
        <fullName evidence="2">Uncharacterized protein</fullName>
    </submittedName>
</protein>
<feature type="compositionally biased region" description="Basic residues" evidence="1">
    <location>
        <begin position="37"/>
        <end position="50"/>
    </location>
</feature>
<dbReference type="PANTHER" id="PTHR31865">
    <property type="entry name" value="OSJNBA0071G03.3 PROTEIN"/>
    <property type="match status" value="1"/>
</dbReference>
<dbReference type="PANTHER" id="PTHR31865:SF0">
    <property type="entry name" value="EXPRESSED PROTEIN"/>
    <property type="match status" value="1"/>
</dbReference>
<dbReference type="OrthoDB" id="1918709at2759"/>
<keyword evidence="3" id="KW-1185">Reference proteome</keyword>
<name>A0A1E5V4Y5_9POAL</name>
<feature type="compositionally biased region" description="Low complexity" evidence="1">
    <location>
        <begin position="12"/>
        <end position="24"/>
    </location>
</feature>
<evidence type="ECO:0000256" key="1">
    <source>
        <dbReference type="SAM" id="MobiDB-lite"/>
    </source>
</evidence>
<evidence type="ECO:0000313" key="2">
    <source>
        <dbReference type="EMBL" id="OEL20220.1"/>
    </source>
</evidence>